<name>A0A0C9X1A0_9AGAR</name>
<proteinExistence type="predicted"/>
<dbReference type="InterPro" id="IPR041078">
    <property type="entry name" value="Plavaka"/>
</dbReference>
<accession>A0A0C9X1A0</accession>
<dbReference type="STRING" id="1095629.A0A0C9X1A0"/>
<reference evidence="3" key="2">
    <citation type="submission" date="2015-01" db="EMBL/GenBank/DDBJ databases">
        <title>Evolutionary Origins and Diversification of the Mycorrhizal Mutualists.</title>
        <authorList>
            <consortium name="DOE Joint Genome Institute"/>
            <consortium name="Mycorrhizal Genomics Consortium"/>
            <person name="Kohler A."/>
            <person name="Kuo A."/>
            <person name="Nagy L.G."/>
            <person name="Floudas D."/>
            <person name="Copeland A."/>
            <person name="Barry K.W."/>
            <person name="Cichocki N."/>
            <person name="Veneault-Fourrey C."/>
            <person name="LaButti K."/>
            <person name="Lindquist E.A."/>
            <person name="Lipzen A."/>
            <person name="Lundell T."/>
            <person name="Morin E."/>
            <person name="Murat C."/>
            <person name="Riley R."/>
            <person name="Ohm R."/>
            <person name="Sun H."/>
            <person name="Tunlid A."/>
            <person name="Henrissat B."/>
            <person name="Grigoriev I.V."/>
            <person name="Hibbett D.S."/>
            <person name="Martin F."/>
        </authorList>
    </citation>
    <scope>NUCLEOTIDE SEQUENCE [LARGE SCALE GENOMIC DNA]</scope>
    <source>
        <strain evidence="3">LaAM-08-1</strain>
    </source>
</reference>
<evidence type="ECO:0000313" key="2">
    <source>
        <dbReference type="EMBL" id="KIJ91351.1"/>
    </source>
</evidence>
<evidence type="ECO:0000313" key="3">
    <source>
        <dbReference type="Proteomes" id="UP000054477"/>
    </source>
</evidence>
<dbReference type="HOGENOM" id="CLU_006344_4_2_1"/>
<sequence>MSSHQCPYCPKAPPTAQGLSSHLAQSQRCKAKLAAFYKARDLLNVNNEPFDEDVEMGDQLVYAPNDPNSDLESNPNVGLDPPIAIPMAESNLSGDEGPTDLNTHSRRASVEDVEDEEDAQYIDDFAGAGLPHAERRQSNFEHHFGSQREDGDAPWVPFESEDEWELARWLMKSGVSQKQMDEFLKLNKIKNGADPDFHNVRALLKRIDALPNGPDWTCTSFRVQGDVVDANGTLKTEDVELWHRNPVECIKELMGNPAFKGKQFYAPKRVYRNADGTNREYSEMWTGDWWWFMQMELPDGVTIAPVIVSSDKTQLTCFAGDKQAWPPLIGAGTNGVDMQCADGFIRTIYPILASYIADYPEQCLVACCKESACPRCIVNPKERGARLFSDSRDPGTTIRILGEKANGENPPEFDDHSLRAINPFWADLPHCNIFTSITPDILHQLHKGVFKDHISSWATEATEGDEGEVDARFQSMSPHPSLRHFKRGISLTTQWTGTEHKNMEKVFLTVLAGATDPAVIRAVRGALDFIYYAHFETHTDESLGLLDTAWLTFHDNKHIFEDLEIRKHFNIRKLHNIKHYIDVIRSHGTADGFNTEATERLHIDLAKMGYKATNKKEFIKQMTIWLRRQEAIQRFCLYLQWAVPGYTAEISKNDGEVDKDEEEDEEEDEVNGVAAEDEVMEGYTVAKKPALRNVSVTSIHLSSFIDMEPLVGNIAPSTASTFDLYKQVRFILPPIPEVTSKPTPDVVHAVRAAPAMITSQGTKQAVPGQFSTVLVQESPSIAAGGPLSGLRVAQVRVIFKLPAEFGQYNHPLAYVHWYTPLRRTPNDLDTNLFTISRSSHNHRQRASIIPVAKIMRSCHLAPKFGHKIPST</sequence>
<organism evidence="2 3">
    <name type="scientific">Laccaria amethystina LaAM-08-1</name>
    <dbReference type="NCBI Taxonomy" id="1095629"/>
    <lineage>
        <taxon>Eukaryota</taxon>
        <taxon>Fungi</taxon>
        <taxon>Dikarya</taxon>
        <taxon>Basidiomycota</taxon>
        <taxon>Agaricomycotina</taxon>
        <taxon>Agaricomycetes</taxon>
        <taxon>Agaricomycetidae</taxon>
        <taxon>Agaricales</taxon>
        <taxon>Agaricineae</taxon>
        <taxon>Hydnangiaceae</taxon>
        <taxon>Laccaria</taxon>
    </lineage>
</organism>
<dbReference type="EMBL" id="KN839019">
    <property type="protein sequence ID" value="KIJ91351.1"/>
    <property type="molecule type" value="Genomic_DNA"/>
</dbReference>
<dbReference type="AlphaFoldDB" id="A0A0C9X1A0"/>
<protein>
    <submittedName>
        <fullName evidence="2">Uncharacterized protein</fullName>
    </submittedName>
</protein>
<reference evidence="2 3" key="1">
    <citation type="submission" date="2014-04" db="EMBL/GenBank/DDBJ databases">
        <authorList>
            <consortium name="DOE Joint Genome Institute"/>
            <person name="Kuo A."/>
            <person name="Kohler A."/>
            <person name="Nagy L.G."/>
            <person name="Floudas D."/>
            <person name="Copeland A."/>
            <person name="Barry K.W."/>
            <person name="Cichocki N."/>
            <person name="Veneault-Fourrey C."/>
            <person name="LaButti K."/>
            <person name="Lindquist E.A."/>
            <person name="Lipzen A."/>
            <person name="Lundell T."/>
            <person name="Morin E."/>
            <person name="Murat C."/>
            <person name="Sun H."/>
            <person name="Tunlid A."/>
            <person name="Henrissat B."/>
            <person name="Grigoriev I.V."/>
            <person name="Hibbett D.S."/>
            <person name="Martin F."/>
            <person name="Nordberg H.P."/>
            <person name="Cantor M.N."/>
            <person name="Hua S.X."/>
        </authorList>
    </citation>
    <scope>NUCLEOTIDE SEQUENCE [LARGE SCALE GENOMIC DNA]</scope>
    <source>
        <strain evidence="2 3">LaAM-08-1</strain>
    </source>
</reference>
<evidence type="ECO:0000256" key="1">
    <source>
        <dbReference type="SAM" id="MobiDB-lite"/>
    </source>
</evidence>
<dbReference type="Proteomes" id="UP000054477">
    <property type="component" value="Unassembled WGS sequence"/>
</dbReference>
<gene>
    <name evidence="2" type="ORF">K443DRAFT_135512</name>
</gene>
<dbReference type="Pfam" id="PF18759">
    <property type="entry name" value="Plavaka"/>
    <property type="match status" value="1"/>
</dbReference>
<feature type="region of interest" description="Disordered" evidence="1">
    <location>
        <begin position="89"/>
        <end position="116"/>
    </location>
</feature>
<keyword evidence="3" id="KW-1185">Reference proteome</keyword>
<dbReference type="OrthoDB" id="2418900at2759"/>